<reference evidence="1" key="1">
    <citation type="submission" date="2019-12" db="EMBL/GenBank/DDBJ databases">
        <title>An insight into the sialome of adult female Ixodes ricinus ticks feeding for 6 days.</title>
        <authorList>
            <person name="Perner J."/>
            <person name="Ribeiro J.M.C."/>
        </authorList>
    </citation>
    <scope>NUCLEOTIDE SEQUENCE</scope>
    <source>
        <strain evidence="1">Semi-engorged</strain>
        <tissue evidence="1">Salivary glands</tissue>
    </source>
</reference>
<proteinExistence type="predicted"/>
<name>A0A6B0UME9_IXORI</name>
<protein>
    <submittedName>
        <fullName evidence="1">Putative secreted protein</fullName>
    </submittedName>
</protein>
<dbReference type="EMBL" id="GIFC01008681">
    <property type="protein sequence ID" value="MXU90764.1"/>
    <property type="molecule type" value="Transcribed_RNA"/>
</dbReference>
<organism evidence="1">
    <name type="scientific">Ixodes ricinus</name>
    <name type="common">Common tick</name>
    <name type="synonym">Acarus ricinus</name>
    <dbReference type="NCBI Taxonomy" id="34613"/>
    <lineage>
        <taxon>Eukaryota</taxon>
        <taxon>Metazoa</taxon>
        <taxon>Ecdysozoa</taxon>
        <taxon>Arthropoda</taxon>
        <taxon>Chelicerata</taxon>
        <taxon>Arachnida</taxon>
        <taxon>Acari</taxon>
        <taxon>Parasitiformes</taxon>
        <taxon>Ixodida</taxon>
        <taxon>Ixodoidea</taxon>
        <taxon>Ixodidae</taxon>
        <taxon>Ixodinae</taxon>
        <taxon>Ixodes</taxon>
    </lineage>
</organism>
<sequence length="117" mass="13711">MSLFKYLFIAGFFILCLLVNSNVDMPSMIIRALLLRRTSDKSNKFSRSLRVRLKGSLLYFHLFTGHCPAQTDKEQINRWHNTRQFVWLPTQCYWCNRRNGASFTDELQVGIVALVVH</sequence>
<dbReference type="AlphaFoldDB" id="A0A6B0UME9"/>
<evidence type="ECO:0000313" key="1">
    <source>
        <dbReference type="EMBL" id="MXU90764.1"/>
    </source>
</evidence>
<accession>A0A6B0UME9</accession>